<keyword evidence="3" id="KW-1185">Reference proteome</keyword>
<dbReference type="Pfam" id="PF00561">
    <property type="entry name" value="Abhydrolase_1"/>
    <property type="match status" value="1"/>
</dbReference>
<dbReference type="InterPro" id="IPR029058">
    <property type="entry name" value="AB_hydrolase_fold"/>
</dbReference>
<dbReference type="Proteomes" id="UP000278398">
    <property type="component" value="Unassembled WGS sequence"/>
</dbReference>
<dbReference type="GO" id="GO:0016787">
    <property type="term" value="F:hydrolase activity"/>
    <property type="evidence" value="ECO:0007669"/>
    <property type="project" value="UniProtKB-KW"/>
</dbReference>
<name>A0A429YD67_9HYPH</name>
<dbReference type="InterPro" id="IPR050471">
    <property type="entry name" value="AB_hydrolase"/>
</dbReference>
<evidence type="ECO:0000313" key="3">
    <source>
        <dbReference type="Proteomes" id="UP000278398"/>
    </source>
</evidence>
<feature type="domain" description="AB hydrolase-1" evidence="1">
    <location>
        <begin position="83"/>
        <end position="204"/>
    </location>
</feature>
<keyword evidence="2" id="KW-0378">Hydrolase</keyword>
<reference evidence="2 3" key="1">
    <citation type="submission" date="2018-12" db="EMBL/GenBank/DDBJ databases">
        <title>Mesorhizobium carbonis sp. nov., isolated from coal mine water.</title>
        <authorList>
            <person name="Xin W."/>
            <person name="Xu Z."/>
            <person name="Xiang F."/>
            <person name="Zhang J."/>
            <person name="Xi L."/>
            <person name="Liu J."/>
        </authorList>
    </citation>
    <scope>NUCLEOTIDE SEQUENCE [LARGE SCALE GENOMIC DNA]</scope>
    <source>
        <strain evidence="2 3">B2.3</strain>
    </source>
</reference>
<sequence length="303" mass="31287">MLDCAPPAIVTIIEAPADNIGGAVVDFLLAPLQPLREQLTAITGIGLDADVPEGAALRRMTLRLEGGGTLNYLASGTRAGARVVFIHGSPGVAEEWAGFLANVPAGQYRAAVDRPGFGESIDQEPVLSIGEQARAIAPLLGDGSVVVGYSFGGPVALRLAVDFPDKVGSVVLIGSAGDPAQEETHPLQLVAALPYFSALLPAELANSNAELLALRPELEQLATGLGRIAAPVTIVQGLQDTLVPPENAAYIRAQLSPDLPARVVLIEGGDHFLPWTHAPLIEEVLACAVADAAGQPPPEASPR</sequence>
<dbReference type="OrthoDB" id="9780765at2"/>
<gene>
    <name evidence="2" type="ORF">EJC49_25135</name>
</gene>
<comment type="caution">
    <text evidence="2">The sequence shown here is derived from an EMBL/GenBank/DDBJ whole genome shotgun (WGS) entry which is preliminary data.</text>
</comment>
<protein>
    <submittedName>
        <fullName evidence="2">Alpha/beta fold hydrolase</fullName>
    </submittedName>
</protein>
<dbReference type="SUPFAM" id="SSF53474">
    <property type="entry name" value="alpha/beta-Hydrolases"/>
    <property type="match status" value="1"/>
</dbReference>
<dbReference type="PANTHER" id="PTHR43433">
    <property type="entry name" value="HYDROLASE, ALPHA/BETA FOLD FAMILY PROTEIN"/>
    <property type="match status" value="1"/>
</dbReference>
<evidence type="ECO:0000259" key="1">
    <source>
        <dbReference type="Pfam" id="PF00561"/>
    </source>
</evidence>
<dbReference type="InterPro" id="IPR000073">
    <property type="entry name" value="AB_hydrolase_1"/>
</dbReference>
<dbReference type="Gene3D" id="3.40.50.1820">
    <property type="entry name" value="alpha/beta hydrolase"/>
    <property type="match status" value="1"/>
</dbReference>
<accession>A0A429YD67</accession>
<evidence type="ECO:0000313" key="2">
    <source>
        <dbReference type="EMBL" id="RST79361.1"/>
    </source>
</evidence>
<proteinExistence type="predicted"/>
<dbReference type="EMBL" id="RWKW01000161">
    <property type="protein sequence ID" value="RST79361.1"/>
    <property type="molecule type" value="Genomic_DNA"/>
</dbReference>
<dbReference type="RefSeq" id="WP_126702666.1">
    <property type="nucleotide sequence ID" value="NZ_RWKW01000161.1"/>
</dbReference>
<organism evidence="2 3">
    <name type="scientific">Aquibium carbonis</name>
    <dbReference type="NCBI Taxonomy" id="2495581"/>
    <lineage>
        <taxon>Bacteria</taxon>
        <taxon>Pseudomonadati</taxon>
        <taxon>Pseudomonadota</taxon>
        <taxon>Alphaproteobacteria</taxon>
        <taxon>Hyphomicrobiales</taxon>
        <taxon>Phyllobacteriaceae</taxon>
        <taxon>Aquibium</taxon>
    </lineage>
</organism>
<dbReference type="PANTHER" id="PTHR43433:SF1">
    <property type="entry name" value="BLL5160 PROTEIN"/>
    <property type="match status" value="1"/>
</dbReference>
<dbReference type="AlphaFoldDB" id="A0A429YD67"/>